<accession>A0A8T0G9F5</accession>
<gene>
    <name evidence="1" type="ORF">KC19_12G106500</name>
</gene>
<organism evidence="1 2">
    <name type="scientific">Ceratodon purpureus</name>
    <name type="common">Fire moss</name>
    <name type="synonym">Dicranum purpureum</name>
    <dbReference type="NCBI Taxonomy" id="3225"/>
    <lineage>
        <taxon>Eukaryota</taxon>
        <taxon>Viridiplantae</taxon>
        <taxon>Streptophyta</taxon>
        <taxon>Embryophyta</taxon>
        <taxon>Bryophyta</taxon>
        <taxon>Bryophytina</taxon>
        <taxon>Bryopsida</taxon>
        <taxon>Dicranidae</taxon>
        <taxon>Pseudoditrichales</taxon>
        <taxon>Ditrichaceae</taxon>
        <taxon>Ceratodon</taxon>
    </lineage>
</organism>
<evidence type="ECO:0000313" key="1">
    <source>
        <dbReference type="EMBL" id="KAG0554629.1"/>
    </source>
</evidence>
<name>A0A8T0G9F5_CERPU</name>
<dbReference type="Proteomes" id="UP000822688">
    <property type="component" value="Chromosome 12"/>
</dbReference>
<dbReference type="AlphaFoldDB" id="A0A8T0G9F5"/>
<feature type="non-terminal residue" evidence="1">
    <location>
        <position position="115"/>
    </location>
</feature>
<proteinExistence type="predicted"/>
<protein>
    <submittedName>
        <fullName evidence="1">Uncharacterized protein</fullName>
    </submittedName>
</protein>
<dbReference type="EMBL" id="CM026433">
    <property type="protein sequence ID" value="KAG0554629.1"/>
    <property type="molecule type" value="Genomic_DNA"/>
</dbReference>
<reference evidence="1" key="1">
    <citation type="submission" date="2020-06" db="EMBL/GenBank/DDBJ databases">
        <title>WGS assembly of Ceratodon purpureus strain R40.</title>
        <authorList>
            <person name="Carey S.B."/>
            <person name="Jenkins J."/>
            <person name="Shu S."/>
            <person name="Lovell J.T."/>
            <person name="Sreedasyam A."/>
            <person name="Maumus F."/>
            <person name="Tiley G.P."/>
            <person name="Fernandez-Pozo N."/>
            <person name="Barry K."/>
            <person name="Chen C."/>
            <person name="Wang M."/>
            <person name="Lipzen A."/>
            <person name="Daum C."/>
            <person name="Saski C.A."/>
            <person name="Payton A.C."/>
            <person name="Mcbreen J.C."/>
            <person name="Conrad R.E."/>
            <person name="Kollar L.M."/>
            <person name="Olsson S."/>
            <person name="Huttunen S."/>
            <person name="Landis J.B."/>
            <person name="Wickett N.J."/>
            <person name="Johnson M.G."/>
            <person name="Rensing S.A."/>
            <person name="Grimwood J."/>
            <person name="Schmutz J."/>
            <person name="Mcdaniel S.F."/>
        </authorList>
    </citation>
    <scope>NUCLEOTIDE SEQUENCE</scope>
    <source>
        <strain evidence="1">R40</strain>
    </source>
</reference>
<sequence>MTVRQERFPAPRECHFLQPKSVRGYADLAPGSTQFRVISQCSIYSRVPQSRMLSDTVRPAMNRSSKAVKIWLEMQVLNVVHFVVRLIPLIATLNGNVISAGIDSVALLSWTHFIS</sequence>
<keyword evidence="2" id="KW-1185">Reference proteome</keyword>
<evidence type="ECO:0000313" key="2">
    <source>
        <dbReference type="Proteomes" id="UP000822688"/>
    </source>
</evidence>
<comment type="caution">
    <text evidence="1">The sequence shown here is derived from an EMBL/GenBank/DDBJ whole genome shotgun (WGS) entry which is preliminary data.</text>
</comment>